<evidence type="ECO:0000313" key="6">
    <source>
        <dbReference type="Proteomes" id="UP000598297"/>
    </source>
</evidence>
<dbReference type="GO" id="GO:0006542">
    <property type="term" value="P:glutamine biosynthetic process"/>
    <property type="evidence" value="ECO:0007669"/>
    <property type="project" value="TreeGrafter"/>
</dbReference>
<evidence type="ECO:0000259" key="4">
    <source>
        <dbReference type="Pfam" id="PF00120"/>
    </source>
</evidence>
<comment type="caution">
    <text evidence="5">The sequence shown here is derived from an EMBL/GenBank/DDBJ whole genome shotgun (WGS) entry which is preliminary data.</text>
</comment>
<gene>
    <name evidence="5" type="ORF">GUY60_33140</name>
</gene>
<proteinExistence type="inferred from homology"/>
<evidence type="ECO:0000256" key="2">
    <source>
        <dbReference type="ARBA" id="ARBA00022598"/>
    </source>
</evidence>
<accession>A0A964UVK1</accession>
<evidence type="ECO:0000313" key="5">
    <source>
        <dbReference type="EMBL" id="NBE56194.1"/>
    </source>
</evidence>
<comment type="similarity">
    <text evidence="1 3">Belongs to the glutamine synthetase family.</text>
</comment>
<dbReference type="SUPFAM" id="SSF55931">
    <property type="entry name" value="Glutamine synthetase/guanido kinase"/>
    <property type="match status" value="1"/>
</dbReference>
<dbReference type="Proteomes" id="UP000598297">
    <property type="component" value="Unassembled WGS sequence"/>
</dbReference>
<dbReference type="EMBL" id="JAAAHS010000440">
    <property type="protein sequence ID" value="NBE56194.1"/>
    <property type="molecule type" value="Genomic_DNA"/>
</dbReference>
<dbReference type="AlphaFoldDB" id="A0A964UVK1"/>
<dbReference type="Pfam" id="PF00120">
    <property type="entry name" value="Gln-synt_C"/>
    <property type="match status" value="1"/>
</dbReference>
<dbReference type="PANTHER" id="PTHR43785">
    <property type="entry name" value="GAMMA-GLUTAMYLPUTRESCINE SYNTHETASE"/>
    <property type="match status" value="1"/>
</dbReference>
<evidence type="ECO:0000256" key="3">
    <source>
        <dbReference type="RuleBase" id="RU000384"/>
    </source>
</evidence>
<evidence type="ECO:0000256" key="1">
    <source>
        <dbReference type="ARBA" id="ARBA00009897"/>
    </source>
</evidence>
<name>A0A964UVK1_9ACTN</name>
<dbReference type="Gene3D" id="3.30.590.10">
    <property type="entry name" value="Glutamine synthetase/guanido kinase, catalytic domain"/>
    <property type="match status" value="1"/>
</dbReference>
<protein>
    <submittedName>
        <fullName evidence="5">Glutamine synthetase</fullName>
    </submittedName>
</protein>
<organism evidence="5 6">
    <name type="scientific">Streptomyces boluensis</name>
    <dbReference type="NCBI Taxonomy" id="1775135"/>
    <lineage>
        <taxon>Bacteria</taxon>
        <taxon>Bacillati</taxon>
        <taxon>Actinomycetota</taxon>
        <taxon>Actinomycetes</taxon>
        <taxon>Kitasatosporales</taxon>
        <taxon>Streptomycetaceae</taxon>
        <taxon>Streptomyces</taxon>
    </lineage>
</organism>
<feature type="domain" description="GS catalytic" evidence="4">
    <location>
        <begin position="8"/>
        <end position="104"/>
    </location>
</feature>
<feature type="non-terminal residue" evidence="5">
    <location>
        <position position="1"/>
    </location>
</feature>
<reference evidence="5" key="1">
    <citation type="submission" date="2020-01" db="EMBL/GenBank/DDBJ databases">
        <title>Whole-genome analyses of novel actinobacteria.</title>
        <authorList>
            <person name="Sahin N."/>
        </authorList>
    </citation>
    <scope>NUCLEOTIDE SEQUENCE</scope>
    <source>
        <strain evidence="5">YC537</strain>
    </source>
</reference>
<sequence length="118" mass="12054">FITGAPDDPAAANAEVKCFDPAANPYLTVGAVLAAGLAALDTDTALPAPVAGDPAGRDVPRLPTSLPDAVALFSASTVLREAMGDELFEAFAAVRTAEAELFAGHTPEELAAATRERY</sequence>
<dbReference type="GO" id="GO:0004356">
    <property type="term" value="F:glutamine synthetase activity"/>
    <property type="evidence" value="ECO:0007669"/>
    <property type="project" value="InterPro"/>
</dbReference>
<keyword evidence="6" id="KW-1185">Reference proteome</keyword>
<dbReference type="InterPro" id="IPR014746">
    <property type="entry name" value="Gln_synth/guanido_kin_cat_dom"/>
</dbReference>
<dbReference type="InterPro" id="IPR008146">
    <property type="entry name" value="Gln_synth_cat_dom"/>
</dbReference>
<dbReference type="PANTHER" id="PTHR43785:SF12">
    <property type="entry name" value="TYPE-1 GLUTAMINE SYNTHETASE 2"/>
    <property type="match status" value="1"/>
</dbReference>
<keyword evidence="2" id="KW-0436">Ligase</keyword>